<dbReference type="AlphaFoldDB" id="A0AAV2BT62"/>
<gene>
    <name evidence="14" type="ORF">LARSCL_LOCUS21395</name>
</gene>
<dbReference type="PROSITE" id="PS50008">
    <property type="entry name" value="PIPLC_Y_DOMAIN"/>
    <property type="match status" value="1"/>
</dbReference>
<dbReference type="InterPro" id="IPR001192">
    <property type="entry name" value="PI-PLC_fam"/>
</dbReference>
<dbReference type="GO" id="GO:0004435">
    <property type="term" value="F:phosphatidylinositol-4,5-bisphosphate phospholipase C activity"/>
    <property type="evidence" value="ECO:0007669"/>
    <property type="project" value="UniProtKB-EC"/>
</dbReference>
<dbReference type="SUPFAM" id="SSF51695">
    <property type="entry name" value="PLC-like phosphodiesterases"/>
    <property type="match status" value="1"/>
</dbReference>
<feature type="domain" description="PI-PLC Y-box" evidence="13">
    <location>
        <begin position="1"/>
        <end position="114"/>
    </location>
</feature>
<dbReference type="InterPro" id="IPR001711">
    <property type="entry name" value="PLipase_C_Pinositol-sp_Y"/>
</dbReference>
<comment type="catalytic activity">
    <reaction evidence="12">
        <text>a 1,2-diacyl-sn-glycero-3-phospho-(1D-myo-inositol-4,5-bisphosphate) + H2O = 1D-myo-inositol 1,4,5-trisphosphate + a 1,2-diacyl-sn-glycerol + H(+)</text>
        <dbReference type="Rhea" id="RHEA:33179"/>
        <dbReference type="ChEBI" id="CHEBI:15377"/>
        <dbReference type="ChEBI" id="CHEBI:15378"/>
        <dbReference type="ChEBI" id="CHEBI:17815"/>
        <dbReference type="ChEBI" id="CHEBI:58456"/>
        <dbReference type="ChEBI" id="CHEBI:203600"/>
        <dbReference type="EC" id="3.1.4.11"/>
    </reaction>
</comment>
<protein>
    <recommendedName>
        <fullName evidence="3 12">Phosphoinositide phospholipase C</fullName>
        <ecNumber evidence="3 12">3.1.4.11</ecNumber>
    </recommendedName>
</protein>
<dbReference type="GO" id="GO:0005576">
    <property type="term" value="C:extracellular region"/>
    <property type="evidence" value="ECO:0007669"/>
    <property type="project" value="UniProtKB-SubCell"/>
</dbReference>
<evidence type="ECO:0000256" key="11">
    <source>
        <dbReference type="ARBA" id="ARBA00023239"/>
    </source>
</evidence>
<dbReference type="GO" id="GO:0016042">
    <property type="term" value="P:lipid catabolic process"/>
    <property type="evidence" value="ECO:0007669"/>
    <property type="project" value="UniProtKB-KW"/>
</dbReference>
<reference evidence="14 15" key="1">
    <citation type="submission" date="2024-04" db="EMBL/GenBank/DDBJ databases">
        <authorList>
            <person name="Rising A."/>
            <person name="Reimegard J."/>
            <person name="Sonavane S."/>
            <person name="Akerstrom W."/>
            <person name="Nylinder S."/>
            <person name="Hedman E."/>
            <person name="Kallberg Y."/>
        </authorList>
    </citation>
    <scope>NUCLEOTIDE SEQUENCE [LARGE SCALE GENOMIC DNA]</scope>
</reference>
<keyword evidence="11" id="KW-0456">Lyase</keyword>
<evidence type="ECO:0000313" key="15">
    <source>
        <dbReference type="Proteomes" id="UP001497382"/>
    </source>
</evidence>
<sequence length="127" mass="14487">MVNYAEPVKFQGFDVAGEKNIHHNMSSFAETAALGYLKSQAIEFVNYNKRQMSRIYPKGTRADSSNYMPQIFWNAGCQMVALNFQTSDLPMQLNQGKFEYNGGCGYLLKPDFMRRSDKTFDPFAESP</sequence>
<dbReference type="EMBL" id="CAXIEN010000505">
    <property type="protein sequence ID" value="CAL1299501.1"/>
    <property type="molecule type" value="Genomic_DNA"/>
</dbReference>
<keyword evidence="15" id="KW-1185">Reference proteome</keyword>
<evidence type="ECO:0000256" key="5">
    <source>
        <dbReference type="ARBA" id="ARBA00022723"/>
    </source>
</evidence>
<keyword evidence="5" id="KW-0479">Metal-binding</keyword>
<evidence type="ECO:0000259" key="13">
    <source>
        <dbReference type="PROSITE" id="PS50008"/>
    </source>
</evidence>
<evidence type="ECO:0000256" key="4">
    <source>
        <dbReference type="ARBA" id="ARBA00022525"/>
    </source>
</evidence>
<evidence type="ECO:0000256" key="7">
    <source>
        <dbReference type="ARBA" id="ARBA00022842"/>
    </source>
</evidence>
<keyword evidence="8 12" id="KW-0442">Lipid degradation</keyword>
<evidence type="ECO:0000256" key="2">
    <source>
        <dbReference type="ARBA" id="ARBA00004613"/>
    </source>
</evidence>
<evidence type="ECO:0000256" key="8">
    <source>
        <dbReference type="ARBA" id="ARBA00022963"/>
    </source>
</evidence>
<evidence type="ECO:0000256" key="9">
    <source>
        <dbReference type="ARBA" id="ARBA00023098"/>
    </source>
</evidence>
<dbReference type="GO" id="GO:0016829">
    <property type="term" value="F:lyase activity"/>
    <property type="evidence" value="ECO:0007669"/>
    <property type="project" value="UniProtKB-KW"/>
</dbReference>
<dbReference type="Pfam" id="PF00387">
    <property type="entry name" value="PI-PLC-Y"/>
    <property type="match status" value="1"/>
</dbReference>
<dbReference type="GO" id="GO:0051209">
    <property type="term" value="P:release of sequestered calcium ion into cytosol"/>
    <property type="evidence" value="ECO:0007669"/>
    <property type="project" value="TreeGrafter"/>
</dbReference>
<keyword evidence="9 12" id="KW-0443">Lipid metabolism</keyword>
<evidence type="ECO:0000256" key="3">
    <source>
        <dbReference type="ARBA" id="ARBA00012368"/>
    </source>
</evidence>
<dbReference type="GO" id="GO:0046872">
    <property type="term" value="F:metal ion binding"/>
    <property type="evidence" value="ECO:0007669"/>
    <property type="project" value="UniProtKB-KW"/>
</dbReference>
<dbReference type="GO" id="GO:0048015">
    <property type="term" value="P:phosphatidylinositol-mediated signaling"/>
    <property type="evidence" value="ECO:0007669"/>
    <property type="project" value="TreeGrafter"/>
</dbReference>
<proteinExistence type="predicted"/>
<dbReference type="Gene3D" id="3.20.20.190">
    <property type="entry name" value="Phosphatidylinositol (PI) phosphodiesterase"/>
    <property type="match status" value="1"/>
</dbReference>
<dbReference type="InterPro" id="IPR017946">
    <property type="entry name" value="PLC-like_Pdiesterase_TIM-brl"/>
</dbReference>
<feature type="non-terminal residue" evidence="14">
    <location>
        <position position="127"/>
    </location>
</feature>
<organism evidence="14 15">
    <name type="scientific">Larinioides sclopetarius</name>
    <dbReference type="NCBI Taxonomy" id="280406"/>
    <lineage>
        <taxon>Eukaryota</taxon>
        <taxon>Metazoa</taxon>
        <taxon>Ecdysozoa</taxon>
        <taxon>Arthropoda</taxon>
        <taxon>Chelicerata</taxon>
        <taxon>Arachnida</taxon>
        <taxon>Araneae</taxon>
        <taxon>Araneomorphae</taxon>
        <taxon>Entelegynae</taxon>
        <taxon>Araneoidea</taxon>
        <taxon>Araneidae</taxon>
        <taxon>Larinioides</taxon>
    </lineage>
</organism>
<accession>A0AAV2BT62</accession>
<dbReference type="PRINTS" id="PR00390">
    <property type="entry name" value="PHPHLIPASEC"/>
</dbReference>
<evidence type="ECO:0000256" key="1">
    <source>
        <dbReference type="ARBA" id="ARBA00000110"/>
    </source>
</evidence>
<dbReference type="PANTHER" id="PTHR10336">
    <property type="entry name" value="PHOSPHOINOSITIDE-SPECIFIC PHOSPHOLIPASE C FAMILY PROTEIN"/>
    <property type="match status" value="1"/>
</dbReference>
<keyword evidence="10" id="KW-1015">Disulfide bond</keyword>
<dbReference type="Proteomes" id="UP001497382">
    <property type="component" value="Unassembled WGS sequence"/>
</dbReference>
<keyword evidence="7" id="KW-0460">Magnesium</keyword>
<evidence type="ECO:0000313" key="14">
    <source>
        <dbReference type="EMBL" id="CAL1299501.1"/>
    </source>
</evidence>
<evidence type="ECO:0000256" key="6">
    <source>
        <dbReference type="ARBA" id="ARBA00022801"/>
    </source>
</evidence>
<dbReference type="EC" id="3.1.4.11" evidence="3 12"/>
<dbReference type="PANTHER" id="PTHR10336:SF36">
    <property type="entry name" value="1-PHOSPHATIDYLINOSITOL 4,5-BISPHOSPHATE PHOSPHODIESTERASE BETA-4"/>
    <property type="match status" value="1"/>
</dbReference>
<evidence type="ECO:0000256" key="10">
    <source>
        <dbReference type="ARBA" id="ARBA00023157"/>
    </source>
</evidence>
<keyword evidence="6 12" id="KW-0378">Hydrolase</keyword>
<dbReference type="SMART" id="SM00149">
    <property type="entry name" value="PLCYc"/>
    <property type="match status" value="1"/>
</dbReference>
<keyword evidence="4" id="KW-0964">Secreted</keyword>
<comment type="caution">
    <text evidence="14">The sequence shown here is derived from an EMBL/GenBank/DDBJ whole genome shotgun (WGS) entry which is preliminary data.</text>
</comment>
<name>A0AAV2BT62_9ARAC</name>
<dbReference type="GO" id="GO:0046488">
    <property type="term" value="P:phosphatidylinositol metabolic process"/>
    <property type="evidence" value="ECO:0007669"/>
    <property type="project" value="TreeGrafter"/>
</dbReference>
<comment type="subcellular location">
    <subcellularLocation>
        <location evidence="2">Secreted</location>
    </subcellularLocation>
</comment>
<comment type="catalytic activity">
    <reaction evidence="1">
        <text>an N-(acyl)-sphingosylphosphoethanolamine = an N-(acyl)-sphingosyl-1,3-cyclic phosphate + ethanolamine</text>
        <dbReference type="Rhea" id="RHEA:60648"/>
        <dbReference type="ChEBI" id="CHEBI:57603"/>
        <dbReference type="ChEBI" id="CHEBI:143891"/>
        <dbReference type="ChEBI" id="CHEBI:143892"/>
    </reaction>
</comment>
<evidence type="ECO:0000256" key="12">
    <source>
        <dbReference type="RuleBase" id="RU361133"/>
    </source>
</evidence>